<gene>
    <name evidence="1" type="ORF">PV07_12751</name>
</gene>
<protein>
    <submittedName>
        <fullName evidence="1">Uncharacterized protein</fullName>
    </submittedName>
</protein>
<dbReference type="OrthoDB" id="4504449at2759"/>
<accession>A0A0D2CE31</accession>
<dbReference type="HOGENOM" id="CLU_1315271_0_0_1"/>
<proteinExistence type="predicted"/>
<evidence type="ECO:0000313" key="2">
    <source>
        <dbReference type="Proteomes" id="UP000054466"/>
    </source>
</evidence>
<name>A0A0D2CE31_9EURO</name>
<dbReference type="VEuPathDB" id="FungiDB:PV07_12751"/>
<reference evidence="1 2" key="1">
    <citation type="submission" date="2015-01" db="EMBL/GenBank/DDBJ databases">
        <title>The Genome Sequence of Cladophialophora immunda CBS83496.</title>
        <authorList>
            <consortium name="The Broad Institute Genomics Platform"/>
            <person name="Cuomo C."/>
            <person name="de Hoog S."/>
            <person name="Gorbushina A."/>
            <person name="Stielow B."/>
            <person name="Teixiera M."/>
            <person name="Abouelleil A."/>
            <person name="Chapman S.B."/>
            <person name="Priest M."/>
            <person name="Young S.K."/>
            <person name="Wortman J."/>
            <person name="Nusbaum C."/>
            <person name="Birren B."/>
        </authorList>
    </citation>
    <scope>NUCLEOTIDE SEQUENCE [LARGE SCALE GENOMIC DNA]</scope>
    <source>
        <strain evidence="1 2">CBS 83496</strain>
    </source>
</reference>
<organism evidence="1 2">
    <name type="scientific">Cladophialophora immunda</name>
    <dbReference type="NCBI Taxonomy" id="569365"/>
    <lineage>
        <taxon>Eukaryota</taxon>
        <taxon>Fungi</taxon>
        <taxon>Dikarya</taxon>
        <taxon>Ascomycota</taxon>
        <taxon>Pezizomycotina</taxon>
        <taxon>Eurotiomycetes</taxon>
        <taxon>Chaetothyriomycetidae</taxon>
        <taxon>Chaetothyriales</taxon>
        <taxon>Herpotrichiellaceae</taxon>
        <taxon>Cladophialophora</taxon>
    </lineage>
</organism>
<dbReference type="AlphaFoldDB" id="A0A0D2CE31"/>
<dbReference type="GeneID" id="27351945"/>
<evidence type="ECO:0000313" key="1">
    <source>
        <dbReference type="EMBL" id="KIW21824.1"/>
    </source>
</evidence>
<dbReference type="EMBL" id="KN847156">
    <property type="protein sequence ID" value="KIW21824.1"/>
    <property type="molecule type" value="Genomic_DNA"/>
</dbReference>
<dbReference type="RefSeq" id="XP_016242040.1">
    <property type="nucleotide sequence ID" value="XM_016400313.1"/>
</dbReference>
<sequence>MYTLKYAGRLAAQLRQAIIKFNILPAVNLLAGPVIVACGELKFRDAAWGASHDPPRPLFSRSVDAFRDNRYGGVFLVDDATPQMRKRWAKAAEKNLEKRRASIWARNILLRRYLTNEYCRTGLCRADLRASFDTSDGMYTSGRRMQAPSSPYKDTPRDFAANGPRDTGVVASIAHNFGKDICVITLLSPLPMKILPGAGIDPHSNEKKS</sequence>
<dbReference type="Proteomes" id="UP000054466">
    <property type="component" value="Unassembled WGS sequence"/>
</dbReference>
<keyword evidence="2" id="KW-1185">Reference proteome</keyword>